<evidence type="ECO:0000313" key="1">
    <source>
        <dbReference type="EMBL" id="PXW98708.1"/>
    </source>
</evidence>
<keyword evidence="2" id="KW-1185">Reference proteome</keyword>
<gene>
    <name evidence="1" type="ORF">C7444_102188</name>
</gene>
<organism evidence="1 2">
    <name type="scientific">Sphaerotilus hippei</name>
    <dbReference type="NCBI Taxonomy" id="744406"/>
    <lineage>
        <taxon>Bacteria</taxon>
        <taxon>Pseudomonadati</taxon>
        <taxon>Pseudomonadota</taxon>
        <taxon>Betaproteobacteria</taxon>
        <taxon>Burkholderiales</taxon>
        <taxon>Sphaerotilaceae</taxon>
        <taxon>Sphaerotilus</taxon>
    </lineage>
</organism>
<reference evidence="1 2" key="1">
    <citation type="submission" date="2018-05" db="EMBL/GenBank/DDBJ databases">
        <title>Genomic Encyclopedia of Type Strains, Phase IV (KMG-IV): sequencing the most valuable type-strain genomes for metagenomic binning, comparative biology and taxonomic classification.</title>
        <authorList>
            <person name="Goeker M."/>
        </authorList>
    </citation>
    <scope>NUCLEOTIDE SEQUENCE [LARGE SCALE GENOMIC DNA]</scope>
    <source>
        <strain evidence="1 2">DSM 566</strain>
    </source>
</reference>
<dbReference type="RefSeq" id="WP_110399342.1">
    <property type="nucleotide sequence ID" value="NZ_QJJS01000002.1"/>
</dbReference>
<dbReference type="AlphaFoldDB" id="A0A318H9H2"/>
<comment type="caution">
    <text evidence="1">The sequence shown here is derived from an EMBL/GenBank/DDBJ whole genome shotgun (WGS) entry which is preliminary data.</text>
</comment>
<protein>
    <submittedName>
        <fullName evidence="1">Uncharacterized protein</fullName>
    </submittedName>
</protein>
<dbReference type="OrthoDB" id="10017169at2"/>
<evidence type="ECO:0000313" key="2">
    <source>
        <dbReference type="Proteomes" id="UP000247811"/>
    </source>
</evidence>
<name>A0A318H9H2_9BURK</name>
<sequence length="229" mass="25544">MLEPWTISPSCDPSDMEPLVKRMRAVLQALEALPPRLEAEQREWVQAYCESLVAGQRGRIGRIAAGSWSVAVEDEQLQFMGSDGRVDFVMVPTYIATAILSRVLLDHPWIAIRIPAYHRSLRQGLRFCLHRHLHGAGNDAWRGMTDALTILATGKVPLLLSKDPELCPELARMIQRTEQDLRQALREGPVLGPWGNDLTPCYQAAQAALDRCGHGLEPLRHVSSPSSRN</sequence>
<proteinExistence type="predicted"/>
<accession>A0A318H9H2</accession>
<dbReference type="EMBL" id="QJJS01000002">
    <property type="protein sequence ID" value="PXW98708.1"/>
    <property type="molecule type" value="Genomic_DNA"/>
</dbReference>
<dbReference type="Proteomes" id="UP000247811">
    <property type="component" value="Unassembled WGS sequence"/>
</dbReference>